<feature type="transmembrane region" description="Helical" evidence="1">
    <location>
        <begin position="192"/>
        <end position="215"/>
    </location>
</feature>
<dbReference type="GO" id="GO:0006508">
    <property type="term" value="P:proteolysis"/>
    <property type="evidence" value="ECO:0007669"/>
    <property type="project" value="UniProtKB-KW"/>
</dbReference>
<feature type="transmembrane region" description="Helical" evidence="1">
    <location>
        <begin position="58"/>
        <end position="80"/>
    </location>
</feature>
<dbReference type="InterPro" id="IPR003675">
    <property type="entry name" value="Rce1/LyrA-like_dom"/>
</dbReference>
<feature type="transmembrane region" description="Helical" evidence="1">
    <location>
        <begin position="227"/>
        <end position="249"/>
    </location>
</feature>
<evidence type="ECO:0000313" key="4">
    <source>
        <dbReference type="Proteomes" id="UP000315003"/>
    </source>
</evidence>
<dbReference type="Pfam" id="PF02517">
    <property type="entry name" value="Rce1-like"/>
    <property type="match status" value="1"/>
</dbReference>
<dbReference type="GO" id="GO:0080120">
    <property type="term" value="P:CAAX-box protein maturation"/>
    <property type="evidence" value="ECO:0007669"/>
    <property type="project" value="UniProtKB-ARBA"/>
</dbReference>
<keyword evidence="1" id="KW-0472">Membrane</keyword>
<keyword evidence="4" id="KW-1185">Reference proteome</keyword>
<gene>
    <name evidence="3" type="ORF">SV7mr_35430</name>
</gene>
<dbReference type="EMBL" id="CP036272">
    <property type="protein sequence ID" value="QDT61013.1"/>
    <property type="molecule type" value="Genomic_DNA"/>
</dbReference>
<dbReference type="AlphaFoldDB" id="A0A517SY72"/>
<keyword evidence="1" id="KW-1133">Transmembrane helix</keyword>
<dbReference type="RefSeq" id="WP_145274549.1">
    <property type="nucleotide sequence ID" value="NZ_CP036272.1"/>
</dbReference>
<dbReference type="OrthoDB" id="9787923at2"/>
<keyword evidence="3" id="KW-0645">Protease</keyword>
<name>A0A517SY72_9BACT</name>
<feature type="transmembrane region" description="Helical" evidence="1">
    <location>
        <begin position="92"/>
        <end position="112"/>
    </location>
</feature>
<evidence type="ECO:0000313" key="3">
    <source>
        <dbReference type="EMBL" id="QDT61013.1"/>
    </source>
</evidence>
<protein>
    <submittedName>
        <fullName evidence="3">CAAX amino terminal protease self-immunity</fullName>
    </submittedName>
</protein>
<sequence length="255" mass="28338">MVTQAGKTNSAETKPAGVQSAGWQSKAVCILPLVCFFVLGALIDTQPMEAGQAINPQAYQWLVVLRVLAMSAVVLTFASALRRMFPLQMDHWGLVVGILGAVLWIGICHLQLERSLFGLLGAGDWLPDRDGVNPWQVYPDAGQRFWFLVSRFSLLAVCVPVAEELFLRGFVMRAVEFEAWDSTPLNRIGRTGLLVGTLYGVATHPAELFAAAVWFSLVTWLMVKTGKFWNCVLAHAVTNLLLGIYVCWFSQWHLW</sequence>
<keyword evidence="1" id="KW-0812">Transmembrane</keyword>
<feature type="domain" description="CAAX prenyl protease 2/Lysostaphin resistance protein A-like" evidence="2">
    <location>
        <begin position="148"/>
        <end position="241"/>
    </location>
</feature>
<dbReference type="Proteomes" id="UP000315003">
    <property type="component" value="Chromosome"/>
</dbReference>
<accession>A0A517SY72</accession>
<keyword evidence="3" id="KW-0378">Hydrolase</keyword>
<feature type="transmembrane region" description="Helical" evidence="1">
    <location>
        <begin position="27"/>
        <end position="43"/>
    </location>
</feature>
<evidence type="ECO:0000259" key="2">
    <source>
        <dbReference type="Pfam" id="PF02517"/>
    </source>
</evidence>
<proteinExistence type="predicted"/>
<organism evidence="3 4">
    <name type="scientific">Stieleria bergensis</name>
    <dbReference type="NCBI Taxonomy" id="2528025"/>
    <lineage>
        <taxon>Bacteria</taxon>
        <taxon>Pseudomonadati</taxon>
        <taxon>Planctomycetota</taxon>
        <taxon>Planctomycetia</taxon>
        <taxon>Pirellulales</taxon>
        <taxon>Pirellulaceae</taxon>
        <taxon>Stieleria</taxon>
    </lineage>
</organism>
<dbReference type="GO" id="GO:0004175">
    <property type="term" value="F:endopeptidase activity"/>
    <property type="evidence" value="ECO:0007669"/>
    <property type="project" value="UniProtKB-ARBA"/>
</dbReference>
<reference evidence="3 4" key="1">
    <citation type="submission" date="2019-02" db="EMBL/GenBank/DDBJ databases">
        <title>Deep-cultivation of Planctomycetes and their phenomic and genomic characterization uncovers novel biology.</title>
        <authorList>
            <person name="Wiegand S."/>
            <person name="Jogler M."/>
            <person name="Boedeker C."/>
            <person name="Pinto D."/>
            <person name="Vollmers J."/>
            <person name="Rivas-Marin E."/>
            <person name="Kohn T."/>
            <person name="Peeters S.H."/>
            <person name="Heuer A."/>
            <person name="Rast P."/>
            <person name="Oberbeckmann S."/>
            <person name="Bunk B."/>
            <person name="Jeske O."/>
            <person name="Meyerdierks A."/>
            <person name="Storesund J.E."/>
            <person name="Kallscheuer N."/>
            <person name="Luecker S."/>
            <person name="Lage O.M."/>
            <person name="Pohl T."/>
            <person name="Merkel B.J."/>
            <person name="Hornburger P."/>
            <person name="Mueller R.-W."/>
            <person name="Bruemmer F."/>
            <person name="Labrenz M."/>
            <person name="Spormann A.M."/>
            <person name="Op den Camp H."/>
            <person name="Overmann J."/>
            <person name="Amann R."/>
            <person name="Jetten M.S.M."/>
            <person name="Mascher T."/>
            <person name="Medema M.H."/>
            <person name="Devos D.P."/>
            <person name="Kaster A.-K."/>
            <person name="Ovreas L."/>
            <person name="Rohde M."/>
            <person name="Galperin M.Y."/>
            <person name="Jogler C."/>
        </authorList>
    </citation>
    <scope>NUCLEOTIDE SEQUENCE [LARGE SCALE GENOMIC DNA]</scope>
    <source>
        <strain evidence="3 4">SV_7m_r</strain>
    </source>
</reference>
<evidence type="ECO:0000256" key="1">
    <source>
        <dbReference type="SAM" id="Phobius"/>
    </source>
</evidence>